<dbReference type="InterPro" id="IPR021109">
    <property type="entry name" value="Peptidase_aspartic_dom_sf"/>
</dbReference>
<dbReference type="OrthoDB" id="463626at2"/>
<evidence type="ECO:0000313" key="1">
    <source>
        <dbReference type="EMBL" id="EET88968.1"/>
    </source>
</evidence>
<evidence type="ECO:0000313" key="2">
    <source>
        <dbReference type="Proteomes" id="UP000004198"/>
    </source>
</evidence>
<sequence>MHKLVIKNGLLYTSVILKHEGKSVIVNDVIIDTGAFHTIIAADYLESMDVGFSDEDELVKASGYGGTVCYSVRKKIDSIECGNIVVNNIKLDFGEIDPNERVNGLIGLDYLRSAGVILDLVDLIMYIKK</sequence>
<dbReference type="RefSeq" id="WP_007059492.1">
    <property type="nucleotide sequence ID" value="NZ_ACVI01000006.1"/>
</dbReference>
<dbReference type="Pfam" id="PF13650">
    <property type="entry name" value="Asp_protease_2"/>
    <property type="match status" value="1"/>
</dbReference>
<dbReference type="KEGG" id="cck:Ccar_03420"/>
<dbReference type="Gene3D" id="2.40.70.10">
    <property type="entry name" value="Acid Proteases"/>
    <property type="match status" value="1"/>
</dbReference>
<dbReference type="SUPFAM" id="SSF50630">
    <property type="entry name" value="Acid proteases"/>
    <property type="match status" value="1"/>
</dbReference>
<keyword evidence="2" id="KW-1185">Reference proteome</keyword>
<dbReference type="AlphaFoldDB" id="C6PP90"/>
<proteinExistence type="predicted"/>
<evidence type="ECO:0008006" key="3">
    <source>
        <dbReference type="Google" id="ProtNLM"/>
    </source>
</evidence>
<gene>
    <name evidence="1" type="ORF">CcarbDRAFT_0607</name>
</gene>
<dbReference type="STRING" id="536227.Ccar_03420"/>
<dbReference type="eggNOG" id="COG3577">
    <property type="taxonomic scope" value="Bacteria"/>
</dbReference>
<comment type="caution">
    <text evidence="1">The sequence shown here is derived from an EMBL/GenBank/DDBJ whole genome shotgun (WGS) entry which is preliminary data.</text>
</comment>
<accession>C6PP90</accession>
<organism evidence="1 2">
    <name type="scientific">Clostridium carboxidivorans P7</name>
    <dbReference type="NCBI Taxonomy" id="536227"/>
    <lineage>
        <taxon>Bacteria</taxon>
        <taxon>Bacillati</taxon>
        <taxon>Bacillota</taxon>
        <taxon>Clostridia</taxon>
        <taxon>Eubacteriales</taxon>
        <taxon>Clostridiaceae</taxon>
        <taxon>Clostridium</taxon>
    </lineage>
</organism>
<dbReference type="Proteomes" id="UP000004198">
    <property type="component" value="Unassembled WGS sequence"/>
</dbReference>
<reference evidence="1 2" key="1">
    <citation type="submission" date="2009-06" db="EMBL/GenBank/DDBJ databases">
        <title>The draft genome of Clostridium carboxidivorans P7.</title>
        <authorList>
            <consortium name="US DOE Joint Genome Institute (JGI-PGF)"/>
            <person name="Lucas S."/>
            <person name="Copeland A."/>
            <person name="Lapidus A."/>
            <person name="Glavina del Rio T."/>
            <person name="Tice H."/>
            <person name="Bruce D."/>
            <person name="Goodwin L."/>
            <person name="Pitluck S."/>
            <person name="Larimer F."/>
            <person name="Land M.L."/>
            <person name="Hauser L."/>
            <person name="Hemme C.L."/>
        </authorList>
    </citation>
    <scope>NUCLEOTIDE SEQUENCE [LARGE SCALE GENOMIC DNA]</scope>
    <source>
        <strain evidence="1 2">P7</strain>
    </source>
</reference>
<protein>
    <recommendedName>
        <fullName evidence="3">Aspartyl protease</fullName>
    </recommendedName>
</protein>
<dbReference type="EMBL" id="ACVI01000006">
    <property type="protein sequence ID" value="EET88968.1"/>
    <property type="molecule type" value="Genomic_DNA"/>
</dbReference>
<name>C6PP90_9CLOT</name>
<dbReference type="PATRIC" id="fig|536227.13.peg.721"/>